<feature type="transmembrane region" description="Helical" evidence="1">
    <location>
        <begin position="56"/>
        <end position="75"/>
    </location>
</feature>
<evidence type="ECO:0000313" key="3">
    <source>
        <dbReference type="Proteomes" id="UP000523795"/>
    </source>
</evidence>
<keyword evidence="1" id="KW-0812">Transmembrane</keyword>
<evidence type="ECO:0000256" key="1">
    <source>
        <dbReference type="SAM" id="Phobius"/>
    </source>
</evidence>
<reference evidence="2 3" key="1">
    <citation type="submission" date="2020-04" db="EMBL/GenBank/DDBJ databases">
        <authorList>
            <person name="Liu S."/>
        </authorList>
    </citation>
    <scope>NUCLEOTIDE SEQUENCE [LARGE SCALE GENOMIC DNA]</scope>
    <source>
        <strain evidence="2 3">CGMCC 1.15091</strain>
    </source>
</reference>
<sequence>DFWQRSMAMNGVAILVVGLMYLAGGAMFNDRNQAVLGVWFLIVNIAALVSGPEHFLTVLMILGPLGFFAGAAAGMHGSRRGPRSA</sequence>
<gene>
    <name evidence="2" type="ORF">HER39_19525</name>
</gene>
<feature type="transmembrane region" description="Helical" evidence="1">
    <location>
        <begin position="34"/>
        <end position="50"/>
    </location>
</feature>
<proteinExistence type="predicted"/>
<dbReference type="EMBL" id="JAAZSR010000693">
    <property type="protein sequence ID" value="NKX52721.1"/>
    <property type="molecule type" value="Genomic_DNA"/>
</dbReference>
<comment type="caution">
    <text evidence="2">The sequence shown here is derived from an EMBL/GenBank/DDBJ whole genome shotgun (WGS) entry which is preliminary data.</text>
</comment>
<protein>
    <submittedName>
        <fullName evidence="2">Uncharacterized protein</fullName>
    </submittedName>
</protein>
<organism evidence="2 3">
    <name type="scientific">Arthrobacter deserti</name>
    <dbReference type="NCBI Taxonomy" id="1742687"/>
    <lineage>
        <taxon>Bacteria</taxon>
        <taxon>Bacillati</taxon>
        <taxon>Actinomycetota</taxon>
        <taxon>Actinomycetes</taxon>
        <taxon>Micrococcales</taxon>
        <taxon>Micrococcaceae</taxon>
        <taxon>Arthrobacter</taxon>
    </lineage>
</organism>
<accession>A0ABX1JWK5</accession>
<name>A0ABX1JWK5_9MICC</name>
<evidence type="ECO:0000313" key="2">
    <source>
        <dbReference type="EMBL" id="NKX52721.1"/>
    </source>
</evidence>
<keyword evidence="1" id="KW-0472">Membrane</keyword>
<keyword evidence="1" id="KW-1133">Transmembrane helix</keyword>
<feature type="transmembrane region" description="Helical" evidence="1">
    <location>
        <begin position="6"/>
        <end position="27"/>
    </location>
</feature>
<feature type="non-terminal residue" evidence="2">
    <location>
        <position position="1"/>
    </location>
</feature>
<keyword evidence="3" id="KW-1185">Reference proteome</keyword>
<dbReference type="Proteomes" id="UP000523795">
    <property type="component" value="Unassembled WGS sequence"/>
</dbReference>